<dbReference type="GO" id="GO:0003950">
    <property type="term" value="F:NAD+ poly-ADP-ribosyltransferase activity"/>
    <property type="evidence" value="ECO:0007669"/>
    <property type="project" value="InterPro"/>
</dbReference>
<accession>A0A2S8GA54</accession>
<dbReference type="SUPFAM" id="SSF56399">
    <property type="entry name" value="ADP-ribosylation"/>
    <property type="match status" value="1"/>
</dbReference>
<dbReference type="EMBL" id="PUIB01000006">
    <property type="protein sequence ID" value="PQO41190.1"/>
    <property type="molecule type" value="Genomic_DNA"/>
</dbReference>
<dbReference type="OrthoDB" id="4537997at2"/>
<evidence type="ECO:0000313" key="7">
    <source>
        <dbReference type="Proteomes" id="UP000239388"/>
    </source>
</evidence>
<comment type="function">
    <text evidence="4 5">Removes the 2'-phosphate from RNA via an intermediate in which the phosphate is ADP-ribosylated by NAD followed by a presumed transesterification to release the RNA and generate ADP-ribose 1''-2''-cyclic phosphate (APPR&gt;P). May function as an ADP-ribosylase.</text>
</comment>
<dbReference type="InterPro" id="IPR042081">
    <property type="entry name" value="RNA_2'-PTrans_C"/>
</dbReference>
<keyword evidence="3 5" id="KW-0520">NAD</keyword>
<dbReference type="AlphaFoldDB" id="A0A2S8GA54"/>
<sequence>MNPQQLKSISKRLSYILRHHPDSVGLTLAPGGWVGVDDLLTALKSNGKSVTRGTLDQVVFDNDKQRFEFSADGTQIRARQGHSAEVDLQYEAATPPDMLFHGTATRFLESIFTEGLIKGNRHHVHLSTNHETMIQVGSRHGKPVVLEVNARQMVADGHTFFVTGNAVWLTDHVPPQYLRELAPSSTV</sequence>
<dbReference type="PANTHER" id="PTHR12684:SF2">
    <property type="entry name" value="TRNA 2'-PHOSPHOTRANSFERASE 1"/>
    <property type="match status" value="1"/>
</dbReference>
<evidence type="ECO:0000256" key="3">
    <source>
        <dbReference type="ARBA" id="ARBA00023027"/>
    </source>
</evidence>
<evidence type="ECO:0000313" key="6">
    <source>
        <dbReference type="EMBL" id="PQO41190.1"/>
    </source>
</evidence>
<dbReference type="GO" id="GO:0006388">
    <property type="term" value="P:tRNA splicing, via endonucleolytic cleavage and ligation"/>
    <property type="evidence" value="ECO:0007669"/>
    <property type="project" value="UniProtKB-UniRule"/>
</dbReference>
<comment type="caution">
    <text evidence="6">The sequence shown here is derived from an EMBL/GenBank/DDBJ whole genome shotgun (WGS) entry which is preliminary data.</text>
</comment>
<dbReference type="Gene3D" id="1.10.10.970">
    <property type="entry name" value="RNA 2'-phosphotransferase, Tpt1/KptA family, N-terminal domain"/>
    <property type="match status" value="1"/>
</dbReference>
<proteinExistence type="inferred from homology"/>
<evidence type="ECO:0000256" key="4">
    <source>
        <dbReference type="ARBA" id="ARBA00025212"/>
    </source>
</evidence>
<dbReference type="RefSeq" id="WP_105351934.1">
    <property type="nucleotide sequence ID" value="NZ_PUIB01000006.1"/>
</dbReference>
<dbReference type="Pfam" id="PF01885">
    <property type="entry name" value="PTS_2-RNA"/>
    <property type="match status" value="1"/>
</dbReference>
<protein>
    <recommendedName>
        <fullName evidence="5">Probable RNA 2'-phosphotransferase</fullName>
        <ecNumber evidence="5">2.7.1.-</ecNumber>
    </recommendedName>
</protein>
<dbReference type="Gene3D" id="3.20.170.30">
    <property type="match status" value="1"/>
</dbReference>
<dbReference type="Proteomes" id="UP000239388">
    <property type="component" value="Unassembled WGS sequence"/>
</dbReference>
<dbReference type="NCBIfam" id="NF002014">
    <property type="entry name" value="PRK00819.1-4"/>
    <property type="match status" value="1"/>
</dbReference>
<evidence type="ECO:0000256" key="5">
    <source>
        <dbReference type="HAMAP-Rule" id="MF_00299"/>
    </source>
</evidence>
<dbReference type="GO" id="GO:0000215">
    <property type="term" value="F:tRNA 2'-phosphotransferase activity"/>
    <property type="evidence" value="ECO:0007669"/>
    <property type="project" value="TreeGrafter"/>
</dbReference>
<name>A0A2S8GA54_9BACT</name>
<comment type="similarity">
    <text evidence="1 5">Belongs to the KptA/TPT1 family.</text>
</comment>
<dbReference type="InterPro" id="IPR002745">
    <property type="entry name" value="Ptrans_KptA/Tpt1"/>
</dbReference>
<dbReference type="PANTHER" id="PTHR12684">
    <property type="entry name" value="PUTATIVE PHOSPHOTRANSFERASE"/>
    <property type="match status" value="1"/>
</dbReference>
<dbReference type="HAMAP" id="MF_00299">
    <property type="entry name" value="KptA"/>
    <property type="match status" value="1"/>
</dbReference>
<dbReference type="InterPro" id="IPR022928">
    <property type="entry name" value="RNA_2'-PTrans_KptA"/>
</dbReference>
<organism evidence="6 7">
    <name type="scientific">Blastopirellula marina</name>
    <dbReference type="NCBI Taxonomy" id="124"/>
    <lineage>
        <taxon>Bacteria</taxon>
        <taxon>Pseudomonadati</taxon>
        <taxon>Planctomycetota</taxon>
        <taxon>Planctomycetia</taxon>
        <taxon>Pirellulales</taxon>
        <taxon>Pirellulaceae</taxon>
        <taxon>Blastopirellula</taxon>
    </lineage>
</organism>
<evidence type="ECO:0000256" key="1">
    <source>
        <dbReference type="ARBA" id="ARBA00009836"/>
    </source>
</evidence>
<reference evidence="6 7" key="1">
    <citation type="submission" date="2018-02" db="EMBL/GenBank/DDBJ databases">
        <title>Comparative genomes isolates from brazilian mangrove.</title>
        <authorList>
            <person name="Araujo J.E."/>
            <person name="Taketani R.G."/>
            <person name="Silva M.C.P."/>
            <person name="Loureco M.V."/>
            <person name="Andreote F.D."/>
        </authorList>
    </citation>
    <scope>NUCLEOTIDE SEQUENCE [LARGE SCALE GENOMIC DNA]</scope>
    <source>
        <strain evidence="6 7">NAP PRIS-MGV</strain>
    </source>
</reference>
<keyword evidence="2 5" id="KW-0808">Transferase</keyword>
<dbReference type="EC" id="2.7.1.-" evidence="5"/>
<evidence type="ECO:0000256" key="2">
    <source>
        <dbReference type="ARBA" id="ARBA00022679"/>
    </source>
</evidence>
<gene>
    <name evidence="5" type="primary">kptA</name>
    <name evidence="6" type="ORF">C5Y98_04355</name>
</gene>
<dbReference type="InterPro" id="IPR042080">
    <property type="entry name" value="RNA_2'-PTrans_N"/>
</dbReference>